<evidence type="ECO:0000313" key="2">
    <source>
        <dbReference type="EMBL" id="GIL38602.1"/>
    </source>
</evidence>
<sequence>MRKLLVALLLTASPAVAQTVTVDQSACRLATRHVPAADVEYKPGRDVVNGKPVAPADISPPLQVPRNFQIVIAVDVAKKLQALGGTSTATTNPNQFGLPPGGEAKAYIGAVTVDGDRLSFNGQPLTDDLENEFAALCRGWRPGR</sequence>
<feature type="chain" id="PRO_5035856693" evidence="1">
    <location>
        <begin position="18"/>
        <end position="144"/>
    </location>
</feature>
<dbReference type="RefSeq" id="WP_420241648.1">
    <property type="nucleotide sequence ID" value="NZ_BOPV01000001.1"/>
</dbReference>
<dbReference type="Proteomes" id="UP000681075">
    <property type="component" value="Unassembled WGS sequence"/>
</dbReference>
<organism evidence="2 3">
    <name type="scientific">Roseiterribacter gracilis</name>
    <dbReference type="NCBI Taxonomy" id="2812848"/>
    <lineage>
        <taxon>Bacteria</taxon>
        <taxon>Pseudomonadati</taxon>
        <taxon>Pseudomonadota</taxon>
        <taxon>Alphaproteobacteria</taxon>
        <taxon>Rhodospirillales</taxon>
        <taxon>Roseiterribacteraceae</taxon>
        <taxon>Roseiterribacter</taxon>
    </lineage>
</organism>
<reference evidence="2" key="1">
    <citation type="submission" date="2021-02" db="EMBL/GenBank/DDBJ databases">
        <title>Genome sequence of Rhodospirillales sp. strain TMPK1 isolated from soil.</title>
        <authorList>
            <person name="Nakai R."/>
            <person name="Kusada H."/>
            <person name="Tamaki H."/>
        </authorList>
    </citation>
    <scope>NUCLEOTIDE SEQUENCE</scope>
    <source>
        <strain evidence="2">TMPK1</strain>
    </source>
</reference>
<comment type="caution">
    <text evidence="2">The sequence shown here is derived from an EMBL/GenBank/DDBJ whole genome shotgun (WGS) entry which is preliminary data.</text>
</comment>
<accession>A0A8S8X956</accession>
<feature type="signal peptide" evidence="1">
    <location>
        <begin position="1"/>
        <end position="17"/>
    </location>
</feature>
<keyword evidence="3" id="KW-1185">Reference proteome</keyword>
<keyword evidence="1" id="KW-0732">Signal</keyword>
<evidence type="ECO:0000256" key="1">
    <source>
        <dbReference type="SAM" id="SignalP"/>
    </source>
</evidence>
<evidence type="ECO:0000313" key="3">
    <source>
        <dbReference type="Proteomes" id="UP000681075"/>
    </source>
</evidence>
<dbReference type="EMBL" id="BOPV01000001">
    <property type="protein sequence ID" value="GIL38602.1"/>
    <property type="molecule type" value="Genomic_DNA"/>
</dbReference>
<dbReference type="AlphaFoldDB" id="A0A8S8X956"/>
<proteinExistence type="predicted"/>
<name>A0A8S8X956_9PROT</name>
<gene>
    <name evidence="2" type="ORF">TMPK1_08390</name>
</gene>
<protein>
    <submittedName>
        <fullName evidence="2">Uncharacterized protein</fullName>
    </submittedName>
</protein>